<dbReference type="AlphaFoldDB" id="A0A445GT74"/>
<dbReference type="Pfam" id="PF03171">
    <property type="entry name" value="2OG-FeII_Oxy"/>
    <property type="match status" value="1"/>
</dbReference>
<dbReference type="InterPro" id="IPR027443">
    <property type="entry name" value="IPNS-like_sf"/>
</dbReference>
<reference evidence="2 3" key="1">
    <citation type="submission" date="2018-09" db="EMBL/GenBank/DDBJ databases">
        <title>A high-quality reference genome of wild soybean provides a powerful tool to mine soybean genomes.</title>
        <authorList>
            <person name="Xie M."/>
            <person name="Chung C.Y.L."/>
            <person name="Li M.-W."/>
            <person name="Wong F.-L."/>
            <person name="Chan T.-F."/>
            <person name="Lam H.-M."/>
        </authorList>
    </citation>
    <scope>NUCLEOTIDE SEQUENCE [LARGE SCALE GENOMIC DNA]</scope>
    <source>
        <strain evidence="3">cv. W05</strain>
        <tissue evidence="2">Hypocotyl of etiolated seedlings</tissue>
    </source>
</reference>
<name>A0A445GT74_GLYSO</name>
<dbReference type="SUPFAM" id="SSF51197">
    <property type="entry name" value="Clavaminate synthase-like"/>
    <property type="match status" value="1"/>
</dbReference>
<accession>A0A445GT74</accession>
<dbReference type="InterPro" id="IPR044861">
    <property type="entry name" value="IPNS-like_FE2OG_OXY"/>
</dbReference>
<protein>
    <submittedName>
        <fullName evidence="2">Gibberellin 2-beta-dioxygenase 4</fullName>
    </submittedName>
</protein>
<dbReference type="InterPro" id="IPR050231">
    <property type="entry name" value="Iron_ascorbate_oxido_reductase"/>
</dbReference>
<keyword evidence="2" id="KW-0223">Dioxygenase</keyword>
<dbReference type="Proteomes" id="UP000289340">
    <property type="component" value="Chromosome 15"/>
</dbReference>
<dbReference type="Gene3D" id="2.60.120.330">
    <property type="entry name" value="B-lactam Antibiotic, Isopenicillin N Synthase, Chain"/>
    <property type="match status" value="1"/>
</dbReference>
<comment type="caution">
    <text evidence="2">The sequence shown here is derived from an EMBL/GenBank/DDBJ whole genome shotgun (WGS) entry which is preliminary data.</text>
</comment>
<keyword evidence="2" id="KW-0560">Oxidoreductase</keyword>
<sequence length="87" mass="10074">MTNGRFLSVRHRAMTNSHKSRMSVAYFGGPPLDACIVAPPVMVTSKRPSLLFKPFTWAEYKKVTYSMKLGERRIDFFRKCTTQQQIE</sequence>
<evidence type="ECO:0000313" key="2">
    <source>
        <dbReference type="EMBL" id="RZB64505.1"/>
    </source>
</evidence>
<evidence type="ECO:0000259" key="1">
    <source>
        <dbReference type="Pfam" id="PF03171"/>
    </source>
</evidence>
<dbReference type="GO" id="GO:0051213">
    <property type="term" value="F:dioxygenase activity"/>
    <property type="evidence" value="ECO:0007669"/>
    <property type="project" value="UniProtKB-KW"/>
</dbReference>
<feature type="domain" description="Isopenicillin N synthase-like Fe(2+) 2OG dioxygenase" evidence="1">
    <location>
        <begin position="1"/>
        <end position="29"/>
    </location>
</feature>
<keyword evidence="3" id="KW-1185">Reference proteome</keyword>
<dbReference type="EMBL" id="QZWG01000015">
    <property type="protein sequence ID" value="RZB64505.1"/>
    <property type="molecule type" value="Genomic_DNA"/>
</dbReference>
<evidence type="ECO:0000313" key="3">
    <source>
        <dbReference type="Proteomes" id="UP000289340"/>
    </source>
</evidence>
<proteinExistence type="predicted"/>
<gene>
    <name evidence="2" type="ORF">D0Y65_040837</name>
</gene>
<dbReference type="PANTHER" id="PTHR47990">
    <property type="entry name" value="2-OXOGLUTARATE (2OG) AND FE(II)-DEPENDENT OXYGENASE SUPERFAMILY PROTEIN-RELATED"/>
    <property type="match status" value="1"/>
</dbReference>
<organism evidence="2 3">
    <name type="scientific">Glycine soja</name>
    <name type="common">Wild soybean</name>
    <dbReference type="NCBI Taxonomy" id="3848"/>
    <lineage>
        <taxon>Eukaryota</taxon>
        <taxon>Viridiplantae</taxon>
        <taxon>Streptophyta</taxon>
        <taxon>Embryophyta</taxon>
        <taxon>Tracheophyta</taxon>
        <taxon>Spermatophyta</taxon>
        <taxon>Magnoliopsida</taxon>
        <taxon>eudicotyledons</taxon>
        <taxon>Gunneridae</taxon>
        <taxon>Pentapetalae</taxon>
        <taxon>rosids</taxon>
        <taxon>fabids</taxon>
        <taxon>Fabales</taxon>
        <taxon>Fabaceae</taxon>
        <taxon>Papilionoideae</taxon>
        <taxon>50 kb inversion clade</taxon>
        <taxon>NPAAA clade</taxon>
        <taxon>indigoferoid/millettioid clade</taxon>
        <taxon>Phaseoleae</taxon>
        <taxon>Glycine</taxon>
        <taxon>Glycine subgen. Soja</taxon>
    </lineage>
</organism>